<sequence>MPRHRCRYRSRQRRPRLRPPHPDRHPHPDRSSQGHSTRLKRLAQSGRGSVTDDSRVLSGRYRIDEPIGRGGMAAVYRGYDLTLGRDVAIKILDPELARDGGFRTRFRLEAQAASRMSHPTIVRVFDAGEETESLPDGSTQPVPYIVMELVTGKLLKDLIEDGPLDAERAVAYADGILEALEYSHRAGVVHRDIKPGNVMVTADDHIKVMDFGIARAVSDSSSTVAETTAILGTAAYFSPEQAKGEPVDARADLYSTGVVLYELLTGRAPFRGESPVAVAYQHVSETPLTPSEINEDIPRALDAVVLRALAKDPFQRYQDSASFRAALTHALTGKAPSRRQLGTLTSELYGPNPRQAAETARSLRQLSTDTTMRRTQSGPPVAWVWAGVAILAVLLISVLFWVLTIPRGDDTVPSNSRIVPDVTGMTYERASEELIAQDLVPVRVEESSVEVAEGNVIRTDPDTDVSVEVNQEIRVYVSTGQELAAVPTLAGLTQEAATQALEQVGLRVGTVTSRNDPTLSAGTVISADPATGDEVAVGSSVDLVVATGRVLINDVTGYTVEAATRELEAPDTQVTVETQEDSSCPATNPPVVIAQSLAPGEVPIRSTITLTYCSG</sequence>
<keyword evidence="3" id="KW-0808">Transferase</keyword>
<evidence type="ECO:0000259" key="14">
    <source>
        <dbReference type="PROSITE" id="PS51178"/>
    </source>
</evidence>
<dbReference type="PANTHER" id="PTHR43289:SF6">
    <property type="entry name" value="SERINE_THREONINE-PROTEIN KINASE NEKL-3"/>
    <property type="match status" value="1"/>
</dbReference>
<dbReference type="Proteomes" id="UP000594480">
    <property type="component" value="Chromosome"/>
</dbReference>
<evidence type="ECO:0000313" key="15">
    <source>
        <dbReference type="EMBL" id="QPE04633.1"/>
    </source>
</evidence>
<feature type="transmembrane region" description="Helical" evidence="12">
    <location>
        <begin position="382"/>
        <end position="403"/>
    </location>
</feature>
<dbReference type="AlphaFoldDB" id="A0A7S8MXR1"/>
<keyword evidence="16" id="KW-1185">Reference proteome</keyword>
<evidence type="ECO:0000256" key="12">
    <source>
        <dbReference type="SAM" id="Phobius"/>
    </source>
</evidence>
<evidence type="ECO:0000313" key="16">
    <source>
        <dbReference type="Proteomes" id="UP000594480"/>
    </source>
</evidence>
<feature type="compositionally biased region" description="Basic residues" evidence="11">
    <location>
        <begin position="1"/>
        <end position="19"/>
    </location>
</feature>
<dbReference type="Gene3D" id="3.30.200.20">
    <property type="entry name" value="Phosphorylase Kinase, domain 1"/>
    <property type="match status" value="1"/>
</dbReference>
<feature type="region of interest" description="Disordered" evidence="11">
    <location>
        <begin position="1"/>
        <end position="54"/>
    </location>
</feature>
<reference evidence="15 16" key="1">
    <citation type="submission" date="2020-11" db="EMBL/GenBank/DDBJ databases">
        <title>Amino acid is mineralized and recycled by bacteria in oceanic microbiome.</title>
        <authorList>
            <person name="Zheng L.Y."/>
        </authorList>
    </citation>
    <scope>NUCLEOTIDE SEQUENCE [LARGE SCALE GENOMIC DNA]</scope>
    <source>
        <strain evidence="15 16">A32-1</strain>
    </source>
</reference>
<dbReference type="Pfam" id="PF00069">
    <property type="entry name" value="Pkinase"/>
    <property type="match status" value="1"/>
</dbReference>
<keyword evidence="6 15" id="KW-0418">Kinase</keyword>
<dbReference type="InterPro" id="IPR005543">
    <property type="entry name" value="PASTA_dom"/>
</dbReference>
<dbReference type="Pfam" id="PF03793">
    <property type="entry name" value="PASTA"/>
    <property type="match status" value="3"/>
</dbReference>
<feature type="domain" description="PASTA" evidence="14">
    <location>
        <begin position="480"/>
        <end position="547"/>
    </location>
</feature>
<feature type="binding site" evidence="10">
    <location>
        <position position="90"/>
    </location>
    <ligand>
        <name>ATP</name>
        <dbReference type="ChEBI" id="CHEBI:30616"/>
    </ligand>
</feature>
<organism evidence="15 16">
    <name type="scientific">Microbacterium schleiferi</name>
    <dbReference type="NCBI Taxonomy" id="69362"/>
    <lineage>
        <taxon>Bacteria</taxon>
        <taxon>Bacillati</taxon>
        <taxon>Actinomycetota</taxon>
        <taxon>Actinomycetes</taxon>
        <taxon>Micrococcales</taxon>
        <taxon>Microbacteriaceae</taxon>
        <taxon>Microbacterium</taxon>
    </lineage>
</organism>
<evidence type="ECO:0000256" key="6">
    <source>
        <dbReference type="ARBA" id="ARBA00022777"/>
    </source>
</evidence>
<dbReference type="KEGG" id="msf:IT882_00130"/>
<dbReference type="InterPro" id="IPR008271">
    <property type="entry name" value="Ser/Thr_kinase_AS"/>
</dbReference>
<dbReference type="PROSITE" id="PS00107">
    <property type="entry name" value="PROTEIN_KINASE_ATP"/>
    <property type="match status" value="1"/>
</dbReference>
<dbReference type="PROSITE" id="PS50011">
    <property type="entry name" value="PROTEIN_KINASE_DOM"/>
    <property type="match status" value="1"/>
</dbReference>
<name>A0A7S8MXR1_9MICO</name>
<dbReference type="SMART" id="SM00220">
    <property type="entry name" value="S_TKc"/>
    <property type="match status" value="1"/>
</dbReference>
<dbReference type="InterPro" id="IPR000719">
    <property type="entry name" value="Prot_kinase_dom"/>
</dbReference>
<evidence type="ECO:0000256" key="4">
    <source>
        <dbReference type="ARBA" id="ARBA00022737"/>
    </source>
</evidence>
<evidence type="ECO:0000256" key="3">
    <source>
        <dbReference type="ARBA" id="ARBA00022679"/>
    </source>
</evidence>
<dbReference type="PANTHER" id="PTHR43289">
    <property type="entry name" value="MITOGEN-ACTIVATED PROTEIN KINASE KINASE KINASE 20-RELATED"/>
    <property type="match status" value="1"/>
</dbReference>
<dbReference type="PROSITE" id="PS51178">
    <property type="entry name" value="PASTA"/>
    <property type="match status" value="2"/>
</dbReference>
<keyword evidence="12" id="KW-1133">Transmembrane helix</keyword>
<dbReference type="NCBIfam" id="NF033483">
    <property type="entry name" value="PknB_PASTA_kin"/>
    <property type="match status" value="1"/>
</dbReference>
<feature type="domain" description="Protein kinase" evidence="13">
    <location>
        <begin position="61"/>
        <end position="332"/>
    </location>
</feature>
<dbReference type="EMBL" id="CP064760">
    <property type="protein sequence ID" value="QPE04633.1"/>
    <property type="molecule type" value="Genomic_DNA"/>
</dbReference>
<evidence type="ECO:0000256" key="2">
    <source>
        <dbReference type="ARBA" id="ARBA00022527"/>
    </source>
</evidence>
<dbReference type="GO" id="GO:0045717">
    <property type="term" value="P:negative regulation of fatty acid biosynthetic process"/>
    <property type="evidence" value="ECO:0007669"/>
    <property type="project" value="UniProtKB-ARBA"/>
</dbReference>
<dbReference type="GO" id="GO:0005524">
    <property type="term" value="F:ATP binding"/>
    <property type="evidence" value="ECO:0007669"/>
    <property type="project" value="UniProtKB-UniRule"/>
</dbReference>
<accession>A0A7S8MXR1</accession>
<feature type="domain" description="PASTA" evidence="14">
    <location>
        <begin position="413"/>
        <end position="479"/>
    </location>
</feature>
<dbReference type="GO" id="GO:0004674">
    <property type="term" value="F:protein serine/threonine kinase activity"/>
    <property type="evidence" value="ECO:0007669"/>
    <property type="project" value="UniProtKB-KW"/>
</dbReference>
<dbReference type="FunFam" id="1.10.510.10:FF:000021">
    <property type="entry name" value="Serine/threonine protein kinase"/>
    <property type="match status" value="1"/>
</dbReference>
<dbReference type="FunFam" id="3.30.200.20:FF:000035">
    <property type="entry name" value="Serine/threonine protein kinase Stk1"/>
    <property type="match status" value="1"/>
</dbReference>
<keyword evidence="12" id="KW-0812">Transmembrane</keyword>
<dbReference type="InterPro" id="IPR017441">
    <property type="entry name" value="Protein_kinase_ATP_BS"/>
</dbReference>
<comment type="catalytic activity">
    <reaction evidence="8">
        <text>L-threonyl-[protein] + ATP = O-phospho-L-threonyl-[protein] + ADP + H(+)</text>
        <dbReference type="Rhea" id="RHEA:46608"/>
        <dbReference type="Rhea" id="RHEA-COMP:11060"/>
        <dbReference type="Rhea" id="RHEA-COMP:11605"/>
        <dbReference type="ChEBI" id="CHEBI:15378"/>
        <dbReference type="ChEBI" id="CHEBI:30013"/>
        <dbReference type="ChEBI" id="CHEBI:30616"/>
        <dbReference type="ChEBI" id="CHEBI:61977"/>
        <dbReference type="ChEBI" id="CHEBI:456216"/>
        <dbReference type="EC" id="2.7.11.1"/>
    </reaction>
</comment>
<evidence type="ECO:0000256" key="11">
    <source>
        <dbReference type="SAM" id="MobiDB-lite"/>
    </source>
</evidence>
<dbReference type="PROSITE" id="PS00108">
    <property type="entry name" value="PROTEIN_KINASE_ST"/>
    <property type="match status" value="1"/>
</dbReference>
<evidence type="ECO:0000256" key="9">
    <source>
        <dbReference type="ARBA" id="ARBA00048679"/>
    </source>
</evidence>
<keyword evidence="2" id="KW-0723">Serine/threonine-protein kinase</keyword>
<evidence type="ECO:0000256" key="7">
    <source>
        <dbReference type="ARBA" id="ARBA00022840"/>
    </source>
</evidence>
<keyword evidence="5 10" id="KW-0547">Nucleotide-binding</keyword>
<dbReference type="CDD" id="cd14014">
    <property type="entry name" value="STKc_PknB_like"/>
    <property type="match status" value="1"/>
</dbReference>
<evidence type="ECO:0000256" key="1">
    <source>
        <dbReference type="ARBA" id="ARBA00012513"/>
    </source>
</evidence>
<proteinExistence type="predicted"/>
<dbReference type="Gene3D" id="1.10.510.10">
    <property type="entry name" value="Transferase(Phosphotransferase) domain 1"/>
    <property type="match status" value="1"/>
</dbReference>
<protein>
    <recommendedName>
        <fullName evidence="1">non-specific serine/threonine protein kinase</fullName>
        <ecNumber evidence="1">2.7.11.1</ecNumber>
    </recommendedName>
</protein>
<keyword evidence="12" id="KW-0472">Membrane</keyword>
<evidence type="ECO:0000256" key="5">
    <source>
        <dbReference type="ARBA" id="ARBA00022741"/>
    </source>
</evidence>
<evidence type="ECO:0000259" key="13">
    <source>
        <dbReference type="PROSITE" id="PS50011"/>
    </source>
</evidence>
<dbReference type="SMART" id="SM00740">
    <property type="entry name" value="PASTA"/>
    <property type="match status" value="3"/>
</dbReference>
<keyword evidence="4" id="KW-0677">Repeat</keyword>
<keyword evidence="7 10" id="KW-0067">ATP-binding</keyword>
<gene>
    <name evidence="15" type="primary">pknB</name>
    <name evidence="15" type="ORF">IT882_00130</name>
</gene>
<comment type="catalytic activity">
    <reaction evidence="9">
        <text>L-seryl-[protein] + ATP = O-phospho-L-seryl-[protein] + ADP + H(+)</text>
        <dbReference type="Rhea" id="RHEA:17989"/>
        <dbReference type="Rhea" id="RHEA-COMP:9863"/>
        <dbReference type="Rhea" id="RHEA-COMP:11604"/>
        <dbReference type="ChEBI" id="CHEBI:15378"/>
        <dbReference type="ChEBI" id="CHEBI:29999"/>
        <dbReference type="ChEBI" id="CHEBI:30616"/>
        <dbReference type="ChEBI" id="CHEBI:83421"/>
        <dbReference type="ChEBI" id="CHEBI:456216"/>
        <dbReference type="EC" id="2.7.11.1"/>
    </reaction>
</comment>
<dbReference type="Gene3D" id="3.30.10.20">
    <property type="match status" value="3"/>
</dbReference>
<evidence type="ECO:0000256" key="8">
    <source>
        <dbReference type="ARBA" id="ARBA00047899"/>
    </source>
</evidence>
<dbReference type="EC" id="2.7.11.1" evidence="1"/>
<evidence type="ECO:0000256" key="10">
    <source>
        <dbReference type="PROSITE-ProRule" id="PRU10141"/>
    </source>
</evidence>
<dbReference type="SUPFAM" id="SSF56112">
    <property type="entry name" value="Protein kinase-like (PK-like)"/>
    <property type="match status" value="1"/>
</dbReference>
<dbReference type="CDD" id="cd06577">
    <property type="entry name" value="PASTA_pknB"/>
    <property type="match status" value="3"/>
</dbReference>
<feature type="compositionally biased region" description="Basic and acidic residues" evidence="11">
    <location>
        <begin position="20"/>
        <end position="32"/>
    </location>
</feature>
<dbReference type="InterPro" id="IPR011009">
    <property type="entry name" value="Kinase-like_dom_sf"/>
</dbReference>